<sequence>MGDQFNDRSYFDKALEQLDRDIVWNQERKSKIQSKVMLTIDREKNKSRLFNSFKYMSSIGVMIALLLFGYNFLSDSMIYNNGDGTANTPGNQTNNSLITGEADNHEEKNENKNENKEIPKLNKSQVTEEELLKELDLRLPAHIPSEASNSPQFIKLVHPDGNVTAEVKYVETKELFFNYVQEEINEDTETVTEKIKNVMYKDEKLEEIEINGFPSYLLLEGDTSSYYSSLHIVIDNHFFTITTHGIGKDEIIKIADSIDFTGL</sequence>
<feature type="region of interest" description="Disordered" evidence="1">
    <location>
        <begin position="85"/>
        <end position="125"/>
    </location>
</feature>
<keyword evidence="5" id="KW-1185">Reference proteome</keyword>
<evidence type="ECO:0000259" key="3">
    <source>
        <dbReference type="Pfam" id="PF14285"/>
    </source>
</evidence>
<feature type="transmembrane region" description="Helical" evidence="2">
    <location>
        <begin position="52"/>
        <end position="73"/>
    </location>
</feature>
<evidence type="ECO:0000256" key="1">
    <source>
        <dbReference type="SAM" id="MobiDB-lite"/>
    </source>
</evidence>
<dbReference type="EMBL" id="NPMS01000006">
    <property type="protein sequence ID" value="OZU88077.1"/>
    <property type="molecule type" value="Genomic_DNA"/>
</dbReference>
<dbReference type="Proteomes" id="UP000216498">
    <property type="component" value="Unassembled WGS sequence"/>
</dbReference>
<feature type="domain" description="DUF4367" evidence="3">
    <location>
        <begin position="165"/>
        <end position="258"/>
    </location>
</feature>
<evidence type="ECO:0000313" key="5">
    <source>
        <dbReference type="Proteomes" id="UP000216498"/>
    </source>
</evidence>
<name>A0A265N8B6_9BACI</name>
<dbReference type="Pfam" id="PF14285">
    <property type="entry name" value="DUF4367"/>
    <property type="match status" value="1"/>
</dbReference>
<keyword evidence="2" id="KW-0812">Transmembrane</keyword>
<dbReference type="AlphaFoldDB" id="A0A265N8B6"/>
<keyword evidence="2" id="KW-1133">Transmembrane helix</keyword>
<accession>A0A265N8B6</accession>
<feature type="compositionally biased region" description="Basic and acidic residues" evidence="1">
    <location>
        <begin position="102"/>
        <end position="120"/>
    </location>
</feature>
<organism evidence="4 5">
    <name type="scientific">Virgibacillus indicus</name>
    <dbReference type="NCBI Taxonomy" id="2024554"/>
    <lineage>
        <taxon>Bacteria</taxon>
        <taxon>Bacillati</taxon>
        <taxon>Bacillota</taxon>
        <taxon>Bacilli</taxon>
        <taxon>Bacillales</taxon>
        <taxon>Bacillaceae</taxon>
        <taxon>Virgibacillus</taxon>
    </lineage>
</organism>
<feature type="compositionally biased region" description="Polar residues" evidence="1">
    <location>
        <begin position="85"/>
        <end position="98"/>
    </location>
</feature>
<reference evidence="4 5" key="1">
    <citation type="submission" date="2017-08" db="EMBL/GenBank/DDBJ databases">
        <title>Virgibacillus indicus sp. nov. and Virgibacillus profoundi sp. nov, two moderately halophilic bacteria isolated from marine sediment by using the Microfluidic Streak Plate.</title>
        <authorList>
            <person name="Xu B."/>
            <person name="Hu B."/>
            <person name="Wang J."/>
            <person name="Zhu Y."/>
            <person name="Huang L."/>
            <person name="Du W."/>
            <person name="Huang Y."/>
        </authorList>
    </citation>
    <scope>NUCLEOTIDE SEQUENCE [LARGE SCALE GENOMIC DNA]</scope>
    <source>
        <strain evidence="4 5">IO3-P2-C2</strain>
    </source>
</reference>
<gene>
    <name evidence="4" type="ORF">CIL03_13160</name>
</gene>
<keyword evidence="2" id="KW-0472">Membrane</keyword>
<proteinExistence type="predicted"/>
<comment type="caution">
    <text evidence="4">The sequence shown here is derived from an EMBL/GenBank/DDBJ whole genome shotgun (WGS) entry which is preliminary data.</text>
</comment>
<dbReference type="RefSeq" id="WP_094886334.1">
    <property type="nucleotide sequence ID" value="NZ_NPMS01000006.1"/>
</dbReference>
<evidence type="ECO:0000256" key="2">
    <source>
        <dbReference type="SAM" id="Phobius"/>
    </source>
</evidence>
<evidence type="ECO:0000313" key="4">
    <source>
        <dbReference type="EMBL" id="OZU88077.1"/>
    </source>
</evidence>
<protein>
    <recommendedName>
        <fullName evidence="3">DUF4367 domain-containing protein</fullName>
    </recommendedName>
</protein>
<dbReference type="InterPro" id="IPR025377">
    <property type="entry name" value="DUF4367"/>
</dbReference>
<dbReference type="OrthoDB" id="306910at2"/>